<evidence type="ECO:0008006" key="4">
    <source>
        <dbReference type="Google" id="ProtNLM"/>
    </source>
</evidence>
<dbReference type="Proteomes" id="UP000380386">
    <property type="component" value="Unassembled WGS sequence"/>
</dbReference>
<comment type="caution">
    <text evidence="2">The sequence shown here is derived from an EMBL/GenBank/DDBJ whole genome shotgun (WGS) entry which is preliminary data.</text>
</comment>
<proteinExistence type="inferred from homology"/>
<name>A0A5P0ZI08_9LACO</name>
<dbReference type="Gene3D" id="3.40.1620.10">
    <property type="entry name" value="YefM-like domain"/>
    <property type="match status" value="1"/>
</dbReference>
<evidence type="ECO:0000313" key="2">
    <source>
        <dbReference type="EMBL" id="MQS52703.1"/>
    </source>
</evidence>
<protein>
    <recommendedName>
        <fullName evidence="4">Antitoxin</fullName>
    </recommendedName>
</protein>
<evidence type="ECO:0000256" key="1">
    <source>
        <dbReference type="ARBA" id="ARBA00009981"/>
    </source>
</evidence>
<organism evidence="2 3">
    <name type="scientific">Companilactobacillus mishanensis</name>
    <dbReference type="NCBI Taxonomy" id="2486008"/>
    <lineage>
        <taxon>Bacteria</taxon>
        <taxon>Bacillati</taxon>
        <taxon>Bacillota</taxon>
        <taxon>Bacilli</taxon>
        <taxon>Lactobacillales</taxon>
        <taxon>Lactobacillaceae</taxon>
        <taxon>Companilactobacillus</taxon>
    </lineage>
</organism>
<evidence type="ECO:0000313" key="3">
    <source>
        <dbReference type="Proteomes" id="UP000380386"/>
    </source>
</evidence>
<dbReference type="InterPro" id="IPR036165">
    <property type="entry name" value="YefM-like_sf"/>
</dbReference>
<dbReference type="AlphaFoldDB" id="A0A5P0ZI08"/>
<sequence>MKQSYTAKQAKKHFRKVLSDVDKSGKPIFIKDPKNSDNNAVIISKEKYVEIFNTINKSMPSSRLMEKYGNNQNNKMPEGQREFDWGLDVGKERFDDKPDTLAVANKLYKKHETLMKRLADL</sequence>
<dbReference type="SUPFAM" id="SSF143120">
    <property type="entry name" value="YefM-like"/>
    <property type="match status" value="1"/>
</dbReference>
<gene>
    <name evidence="2" type="ORF">FHL02_06675</name>
</gene>
<comment type="similarity">
    <text evidence="1">Belongs to the phD/YefM antitoxin family.</text>
</comment>
<reference evidence="2 3" key="1">
    <citation type="journal article" date="2019" name="Syst. Appl. Microbiol.">
        <title>Polyphasic characterization of two novel Lactobacillus spp. isolated from blown salami packages: Description of Lactobacillus halodurans sp. nov. and Lactobacillus salsicarnum sp. nov.</title>
        <authorList>
            <person name="Schuster J.A."/>
            <person name="Klingl A."/>
            <person name="Vogel R.F."/>
            <person name="Ehrmann M.A."/>
        </authorList>
    </citation>
    <scope>NUCLEOTIDE SEQUENCE [LARGE SCALE GENOMIC DNA]</scope>
    <source>
        <strain evidence="2 3">TMW 1.2118</strain>
    </source>
</reference>
<dbReference type="EMBL" id="VDFM01000007">
    <property type="protein sequence ID" value="MQS52703.1"/>
    <property type="molecule type" value="Genomic_DNA"/>
</dbReference>
<accession>A0A5P0ZI08</accession>
<dbReference type="RefSeq" id="WP_153383230.1">
    <property type="nucleotide sequence ID" value="NZ_VDFM01000007.1"/>
</dbReference>